<dbReference type="AlphaFoldDB" id="A0AAD4QCL2"/>
<dbReference type="Pfam" id="PF01783">
    <property type="entry name" value="Ribosomal_L32p"/>
    <property type="match status" value="1"/>
</dbReference>
<dbReference type="HAMAP" id="MF_00340">
    <property type="entry name" value="Ribosomal_bL32"/>
    <property type="match status" value="1"/>
</dbReference>
<dbReference type="GO" id="GO:0005762">
    <property type="term" value="C:mitochondrial large ribosomal subunit"/>
    <property type="evidence" value="ECO:0007669"/>
    <property type="project" value="TreeGrafter"/>
</dbReference>
<gene>
    <name evidence="8" type="ORF">EDB92DRAFT_1800266</name>
</gene>
<keyword evidence="9" id="KW-1185">Reference proteome</keyword>
<evidence type="ECO:0000256" key="2">
    <source>
        <dbReference type="ARBA" id="ARBA00008560"/>
    </source>
</evidence>
<evidence type="ECO:0000256" key="6">
    <source>
        <dbReference type="ARBA" id="ARBA00023274"/>
    </source>
</evidence>
<dbReference type="PANTHER" id="PTHR21026">
    <property type="entry name" value="39S RIBOSOMAL PROTEIN L32, MITOCHONDRIAL"/>
    <property type="match status" value="1"/>
</dbReference>
<protein>
    <recommendedName>
        <fullName evidence="7">Large ribosomal subunit protein bL32m</fullName>
    </recommendedName>
</protein>
<dbReference type="Proteomes" id="UP001201163">
    <property type="component" value="Unassembled WGS sequence"/>
</dbReference>
<dbReference type="InterPro" id="IPR051991">
    <property type="entry name" value="Mitoribosomal_protein_bL32"/>
</dbReference>
<evidence type="ECO:0000313" key="9">
    <source>
        <dbReference type="Proteomes" id="UP001201163"/>
    </source>
</evidence>
<comment type="similarity">
    <text evidence="2">Belongs to the bacterial ribosomal protein bL32 family.</text>
</comment>
<evidence type="ECO:0000256" key="4">
    <source>
        <dbReference type="ARBA" id="ARBA00022980"/>
    </source>
</evidence>
<dbReference type="GO" id="GO:0006412">
    <property type="term" value="P:translation"/>
    <property type="evidence" value="ECO:0007669"/>
    <property type="project" value="InterPro"/>
</dbReference>
<dbReference type="GO" id="GO:0003735">
    <property type="term" value="F:structural constituent of ribosome"/>
    <property type="evidence" value="ECO:0007669"/>
    <property type="project" value="InterPro"/>
</dbReference>
<dbReference type="PANTHER" id="PTHR21026:SF2">
    <property type="entry name" value="LARGE RIBOSOMAL SUBUNIT PROTEIN BL32M"/>
    <property type="match status" value="1"/>
</dbReference>
<keyword evidence="5" id="KW-0496">Mitochondrion</keyword>
<evidence type="ECO:0000256" key="5">
    <source>
        <dbReference type="ARBA" id="ARBA00023128"/>
    </source>
</evidence>
<evidence type="ECO:0000256" key="3">
    <source>
        <dbReference type="ARBA" id="ARBA00022946"/>
    </source>
</evidence>
<reference evidence="8" key="1">
    <citation type="submission" date="2022-01" db="EMBL/GenBank/DDBJ databases">
        <title>Comparative genomics reveals a dynamic genome evolution in the ectomycorrhizal milk-cap (Lactarius) mushrooms.</title>
        <authorList>
            <consortium name="DOE Joint Genome Institute"/>
            <person name="Lebreton A."/>
            <person name="Tang N."/>
            <person name="Kuo A."/>
            <person name="LaButti K."/>
            <person name="Drula E."/>
            <person name="Barry K."/>
            <person name="Clum A."/>
            <person name="Lipzen A."/>
            <person name="Mousain D."/>
            <person name="Ng V."/>
            <person name="Wang R."/>
            <person name="Wang X."/>
            <person name="Dai Y."/>
            <person name="Henrissat B."/>
            <person name="Grigoriev I.V."/>
            <person name="Guerin-Laguette A."/>
            <person name="Yu F."/>
            <person name="Martin F.M."/>
        </authorList>
    </citation>
    <scope>NUCLEOTIDE SEQUENCE</scope>
    <source>
        <strain evidence="8">QP</strain>
    </source>
</reference>
<accession>A0AAD4QCL2</accession>
<keyword evidence="3" id="KW-0809">Transit peptide</keyword>
<evidence type="ECO:0000256" key="7">
    <source>
        <dbReference type="ARBA" id="ARBA00039935"/>
    </source>
</evidence>
<evidence type="ECO:0000256" key="1">
    <source>
        <dbReference type="ARBA" id="ARBA00004173"/>
    </source>
</evidence>
<comment type="caution">
    <text evidence="8">The sequence shown here is derived from an EMBL/GenBank/DDBJ whole genome shotgun (WGS) entry which is preliminary data.</text>
</comment>
<keyword evidence="4" id="KW-0689">Ribosomal protein</keyword>
<proteinExistence type="inferred from homology"/>
<keyword evidence="6" id="KW-0687">Ribonucleoprotein</keyword>
<comment type="subcellular location">
    <subcellularLocation>
        <location evidence="1">Mitochondrion</location>
    </subcellularLocation>
</comment>
<dbReference type="EMBL" id="JAKELL010000040">
    <property type="protein sequence ID" value="KAH8988944.1"/>
    <property type="molecule type" value="Genomic_DNA"/>
</dbReference>
<sequence length="101" mass="11142">MSSLSFTAFPSALLRTSWSIPFLPSLRDLIPPFLLAVPKKKVSHSRKAMRSANKGLKDKQNVVHCPGCGSAKLAHHLCPHCYSSINRAWKKVTNYGSEVPP</sequence>
<evidence type="ECO:0000313" key="8">
    <source>
        <dbReference type="EMBL" id="KAH8988944.1"/>
    </source>
</evidence>
<dbReference type="InterPro" id="IPR011332">
    <property type="entry name" value="Ribosomal_zn-bd"/>
</dbReference>
<dbReference type="NCBIfam" id="TIGR01031">
    <property type="entry name" value="rpmF_bact"/>
    <property type="match status" value="1"/>
</dbReference>
<organism evidence="8 9">
    <name type="scientific">Lactarius akahatsu</name>
    <dbReference type="NCBI Taxonomy" id="416441"/>
    <lineage>
        <taxon>Eukaryota</taxon>
        <taxon>Fungi</taxon>
        <taxon>Dikarya</taxon>
        <taxon>Basidiomycota</taxon>
        <taxon>Agaricomycotina</taxon>
        <taxon>Agaricomycetes</taxon>
        <taxon>Russulales</taxon>
        <taxon>Russulaceae</taxon>
        <taxon>Lactarius</taxon>
    </lineage>
</organism>
<name>A0AAD4QCL2_9AGAM</name>
<dbReference type="SUPFAM" id="SSF57829">
    <property type="entry name" value="Zn-binding ribosomal proteins"/>
    <property type="match status" value="1"/>
</dbReference>
<dbReference type="InterPro" id="IPR002677">
    <property type="entry name" value="Ribosomal_bL32"/>
</dbReference>